<dbReference type="PROSITE" id="PS51918">
    <property type="entry name" value="RADICAL_SAM"/>
    <property type="match status" value="1"/>
</dbReference>
<dbReference type="GO" id="GO:0005829">
    <property type="term" value="C:cytosol"/>
    <property type="evidence" value="ECO:0007669"/>
    <property type="project" value="TreeGrafter"/>
</dbReference>
<dbReference type="SMART" id="SM00729">
    <property type="entry name" value="Elp3"/>
    <property type="match status" value="1"/>
</dbReference>
<evidence type="ECO:0000256" key="3">
    <source>
        <dbReference type="ARBA" id="ARBA00022723"/>
    </source>
</evidence>
<sequence>MKARLQNVFALNAAPRAITPQQPDLRRILCVFPRYSPSFGTFEYSYGLTMGTRAFMPPQGILLIAAALPKHWQVRFIDENMEPATDRDFAWADAVFVSGMHIQRHQIDDICRRAHRFGKVTVLGGPSVSSCPDYYPSFDYLHVGEAGDATDDLIAILTHDVARPAQQVVLRTKVRRELSDLPAPAYELAKVDRYLLGSIQFSSGCPYKCEFCDIPGLYGRVPRLKTPEQVIAELDKLVDAGVAGSVYFVDDNFIANRKAVAELLPHLIAWQKKRGYPIGLSCEATLNIARTPDILAMMREAGFETIFCGIETPEADALKEIDKKQNLTMPILDSVRAINQHGMQVVSGIILGLDSDTPNTGQRLIDFIAQSQIPMLTINLLQALPQTPLWDRLTKADRLIEDEGRESNVRFLLPYDDVVRMWKHCMKEAYQPETLYSRYQYQIENTWPNRLKRPNSRARFAPKNVLRGLVMLTKIFWTLGVRADYRRTFWKYTLRWFRPGQIEFVIATSICVHHLVMFARDACAGRTNASHYAHTQRSQGEEAAPQIAAAE</sequence>
<dbReference type="InterPro" id="IPR058240">
    <property type="entry name" value="rSAM_sf"/>
</dbReference>
<dbReference type="OrthoDB" id="9801424at2"/>
<dbReference type="RefSeq" id="WP_115836572.1">
    <property type="nucleotide sequence ID" value="NZ_CP025086.1"/>
</dbReference>
<dbReference type="InterPro" id="IPR006638">
    <property type="entry name" value="Elp3/MiaA/NifB-like_rSAM"/>
</dbReference>
<dbReference type="Gene3D" id="3.40.50.280">
    <property type="entry name" value="Cobalamin-binding domain"/>
    <property type="match status" value="1"/>
</dbReference>
<accession>A0A3D9Z497</accession>
<keyword evidence="4" id="KW-0408">Iron</keyword>
<keyword evidence="5" id="KW-0411">Iron-sulfur</keyword>
<dbReference type="SFLD" id="SFLDF00303">
    <property type="entry name" value="hopanoid_C2-methyltransferase"/>
    <property type="match status" value="1"/>
</dbReference>
<dbReference type="PANTHER" id="PTHR43409:SF9">
    <property type="entry name" value="BLR2995 PROTEIN"/>
    <property type="match status" value="1"/>
</dbReference>
<dbReference type="SUPFAM" id="SSF102114">
    <property type="entry name" value="Radical SAM enzymes"/>
    <property type="match status" value="1"/>
</dbReference>
<evidence type="ECO:0000313" key="8">
    <source>
        <dbReference type="Proteomes" id="UP000256900"/>
    </source>
</evidence>
<evidence type="ECO:0000256" key="2">
    <source>
        <dbReference type="ARBA" id="ARBA00022691"/>
    </source>
</evidence>
<dbReference type="InterPro" id="IPR013785">
    <property type="entry name" value="Aldolase_TIM"/>
</dbReference>
<name>A0A3D9Z497_9HYPH</name>
<keyword evidence="3" id="KW-0479">Metal-binding</keyword>
<dbReference type="SFLD" id="SFLDS00029">
    <property type="entry name" value="Radical_SAM"/>
    <property type="match status" value="1"/>
</dbReference>
<gene>
    <name evidence="7" type="ORF">DES32_2020</name>
</gene>
<organism evidence="7 8">
    <name type="scientific">Methylovirgula ligni</name>
    <dbReference type="NCBI Taxonomy" id="569860"/>
    <lineage>
        <taxon>Bacteria</taxon>
        <taxon>Pseudomonadati</taxon>
        <taxon>Pseudomonadota</taxon>
        <taxon>Alphaproteobacteria</taxon>
        <taxon>Hyphomicrobiales</taxon>
        <taxon>Beijerinckiaceae</taxon>
        <taxon>Methylovirgula</taxon>
    </lineage>
</organism>
<dbReference type="SFLD" id="SFLDG01082">
    <property type="entry name" value="B12-binding_domain_containing"/>
    <property type="match status" value="1"/>
</dbReference>
<dbReference type="InterPro" id="IPR034530">
    <property type="entry name" value="HpnP-like"/>
</dbReference>
<evidence type="ECO:0000259" key="6">
    <source>
        <dbReference type="PROSITE" id="PS51918"/>
    </source>
</evidence>
<evidence type="ECO:0000256" key="5">
    <source>
        <dbReference type="ARBA" id="ARBA00023014"/>
    </source>
</evidence>
<dbReference type="InterPro" id="IPR007197">
    <property type="entry name" value="rSAM"/>
</dbReference>
<dbReference type="GO" id="GO:0051536">
    <property type="term" value="F:iron-sulfur cluster binding"/>
    <property type="evidence" value="ECO:0007669"/>
    <property type="project" value="UniProtKB-KW"/>
</dbReference>
<dbReference type="InterPro" id="IPR051198">
    <property type="entry name" value="BchE-like"/>
</dbReference>
<dbReference type="Proteomes" id="UP000256900">
    <property type="component" value="Unassembled WGS sequence"/>
</dbReference>
<evidence type="ECO:0000256" key="4">
    <source>
        <dbReference type="ARBA" id="ARBA00023004"/>
    </source>
</evidence>
<dbReference type="Pfam" id="PF04055">
    <property type="entry name" value="Radical_SAM"/>
    <property type="match status" value="1"/>
</dbReference>
<protein>
    <submittedName>
        <fullName evidence="7">Radical SAM superfamily enzyme YgiQ (UPF0313 family)</fullName>
    </submittedName>
</protein>
<dbReference type="InterPro" id="IPR025274">
    <property type="entry name" value="DUF4070"/>
</dbReference>
<proteinExistence type="predicted"/>
<feature type="domain" description="Radical SAM core" evidence="6">
    <location>
        <begin position="191"/>
        <end position="416"/>
    </location>
</feature>
<dbReference type="Pfam" id="PF13282">
    <property type="entry name" value="DUF4070"/>
    <property type="match status" value="1"/>
</dbReference>
<keyword evidence="2" id="KW-0949">S-adenosyl-L-methionine</keyword>
<comment type="caution">
    <text evidence="7">The sequence shown here is derived from an EMBL/GenBank/DDBJ whole genome shotgun (WGS) entry which is preliminary data.</text>
</comment>
<dbReference type="SFLD" id="SFLDG01123">
    <property type="entry name" value="methyltransferase_(Class_B)"/>
    <property type="match status" value="1"/>
</dbReference>
<dbReference type="InterPro" id="IPR034466">
    <property type="entry name" value="Methyltransferase_Class_B"/>
</dbReference>
<dbReference type="GO" id="GO:0046872">
    <property type="term" value="F:metal ion binding"/>
    <property type="evidence" value="ECO:0007669"/>
    <property type="project" value="UniProtKB-KW"/>
</dbReference>
<keyword evidence="8" id="KW-1185">Reference proteome</keyword>
<evidence type="ECO:0000313" key="7">
    <source>
        <dbReference type="EMBL" id="REF85979.1"/>
    </source>
</evidence>
<dbReference type="Gene3D" id="3.20.20.70">
    <property type="entry name" value="Aldolase class I"/>
    <property type="match status" value="1"/>
</dbReference>
<reference evidence="7 8" key="1">
    <citation type="submission" date="2018-08" db="EMBL/GenBank/DDBJ databases">
        <title>Genomic Encyclopedia of Type Strains, Phase IV (KMG-IV): sequencing the most valuable type-strain genomes for metagenomic binning, comparative biology and taxonomic classification.</title>
        <authorList>
            <person name="Goeker M."/>
        </authorList>
    </citation>
    <scope>NUCLEOTIDE SEQUENCE [LARGE SCALE GENOMIC DNA]</scope>
    <source>
        <strain evidence="7 8">BW863</strain>
    </source>
</reference>
<dbReference type="AlphaFoldDB" id="A0A3D9Z497"/>
<dbReference type="GO" id="GO:0003824">
    <property type="term" value="F:catalytic activity"/>
    <property type="evidence" value="ECO:0007669"/>
    <property type="project" value="InterPro"/>
</dbReference>
<evidence type="ECO:0000256" key="1">
    <source>
        <dbReference type="ARBA" id="ARBA00001966"/>
    </source>
</evidence>
<comment type="cofactor">
    <cofactor evidence="1">
        <name>[4Fe-4S] cluster</name>
        <dbReference type="ChEBI" id="CHEBI:49883"/>
    </cofactor>
</comment>
<dbReference type="EMBL" id="QUMO01000003">
    <property type="protein sequence ID" value="REF85979.1"/>
    <property type="molecule type" value="Genomic_DNA"/>
</dbReference>
<dbReference type="PANTHER" id="PTHR43409">
    <property type="entry name" value="ANAEROBIC MAGNESIUM-PROTOPORPHYRIN IX MONOMETHYL ESTER CYCLASE-RELATED"/>
    <property type="match status" value="1"/>
</dbReference>